<name>A0A3D8IC93_9HELI</name>
<reference evidence="2 3" key="1">
    <citation type="submission" date="2018-04" db="EMBL/GenBank/DDBJ databases">
        <title>Novel Campyloabacter and Helicobacter Species and Strains.</title>
        <authorList>
            <person name="Mannion A.J."/>
            <person name="Shen Z."/>
            <person name="Fox J.G."/>
        </authorList>
    </citation>
    <scope>NUCLEOTIDE SEQUENCE [LARGE SCALE GENOMIC DNA]</scope>
    <source>
        <strain evidence="2 3">MIT 99-5101</strain>
    </source>
</reference>
<keyword evidence="1" id="KW-0812">Transmembrane</keyword>
<evidence type="ECO:0000313" key="2">
    <source>
        <dbReference type="EMBL" id="RDU62738.1"/>
    </source>
</evidence>
<protein>
    <recommendedName>
        <fullName evidence="4">DUF829 domain-containing protein</fullName>
    </recommendedName>
</protein>
<dbReference type="RefSeq" id="WP_115551664.1">
    <property type="nucleotide sequence ID" value="NZ_CAOUCM010000003.1"/>
</dbReference>
<evidence type="ECO:0000313" key="3">
    <source>
        <dbReference type="Proteomes" id="UP000256650"/>
    </source>
</evidence>
<evidence type="ECO:0008006" key="4">
    <source>
        <dbReference type="Google" id="ProtNLM"/>
    </source>
</evidence>
<feature type="transmembrane region" description="Helical" evidence="1">
    <location>
        <begin position="117"/>
        <end position="138"/>
    </location>
</feature>
<feature type="transmembrane region" description="Helical" evidence="1">
    <location>
        <begin position="85"/>
        <end position="105"/>
    </location>
</feature>
<feature type="transmembrane region" description="Helical" evidence="1">
    <location>
        <begin position="144"/>
        <end position="167"/>
    </location>
</feature>
<keyword evidence="1" id="KW-1133">Transmembrane helix</keyword>
<dbReference type="GeneID" id="82535787"/>
<accession>A0A3D8IC93</accession>
<feature type="transmembrane region" description="Helical" evidence="1">
    <location>
        <begin position="220"/>
        <end position="240"/>
    </location>
</feature>
<proteinExistence type="predicted"/>
<dbReference type="EMBL" id="NXLS01000005">
    <property type="protein sequence ID" value="RDU62738.1"/>
    <property type="molecule type" value="Genomic_DNA"/>
</dbReference>
<comment type="caution">
    <text evidence="2">The sequence shown here is derived from an EMBL/GenBank/DDBJ whole genome shotgun (WGS) entry which is preliminary data.</text>
</comment>
<organism evidence="2 3">
    <name type="scientific">Helicobacter ganmani</name>
    <dbReference type="NCBI Taxonomy" id="60246"/>
    <lineage>
        <taxon>Bacteria</taxon>
        <taxon>Pseudomonadati</taxon>
        <taxon>Campylobacterota</taxon>
        <taxon>Epsilonproteobacteria</taxon>
        <taxon>Campylobacterales</taxon>
        <taxon>Helicobacteraceae</taxon>
        <taxon>Helicobacter</taxon>
    </lineage>
</organism>
<dbReference type="Proteomes" id="UP000256650">
    <property type="component" value="Unassembled WGS sequence"/>
</dbReference>
<keyword evidence="3" id="KW-1185">Reference proteome</keyword>
<dbReference type="OrthoDB" id="5597362at2"/>
<sequence>MENKKDVFYLAGYDPRSYRYYYALLKRNLYKQNYLNGLNLSISPCSQKNEIPCCVIVGEESQVNYHFLQWDSVVKKYWAKSLCDFVFDFAYFLKTYIFSGIFRVFAKESKTQLIAGLYPIVYFCLSYAVSFVGIFYLFQMLESWNLAAAILCVLVCLWSVTKVILYLGKKFAVFWLSNIYVFCAKYAAGKIAESQALINEFSNVILNVLQKKQETKNYELILCAHSVGTILAMSVAARVVRIAQEQKLDLKCFKILTLGQCIPLVSFQKSCGQFKMDLQTLGNAPLVWFDFTAKIDGACFPLLDYFRASGIQAKFKPKFLSPRFHQLFTPQTYKKIRYNWYLAHFLYLYSNEILGSYDFFNFIGGKNTLESKIGAV</sequence>
<gene>
    <name evidence="2" type="ORF">CQA43_05725</name>
</gene>
<keyword evidence="1" id="KW-0472">Membrane</keyword>
<evidence type="ECO:0000256" key="1">
    <source>
        <dbReference type="SAM" id="Phobius"/>
    </source>
</evidence>
<dbReference type="AlphaFoldDB" id="A0A3D8IC93"/>